<proteinExistence type="predicted"/>
<dbReference type="EMBL" id="KQ947431">
    <property type="protein sequence ID" value="KUJ09559.1"/>
    <property type="molecule type" value="Genomic_DNA"/>
</dbReference>
<dbReference type="InParanoid" id="A0A132BC25"/>
<keyword evidence="2" id="KW-1185">Reference proteome</keyword>
<dbReference type="Proteomes" id="UP000070700">
    <property type="component" value="Unassembled WGS sequence"/>
</dbReference>
<organism evidence="1 2">
    <name type="scientific">Mollisia scopiformis</name>
    <name type="common">Conifer needle endophyte fungus</name>
    <name type="synonym">Phialocephala scopiformis</name>
    <dbReference type="NCBI Taxonomy" id="149040"/>
    <lineage>
        <taxon>Eukaryota</taxon>
        <taxon>Fungi</taxon>
        <taxon>Dikarya</taxon>
        <taxon>Ascomycota</taxon>
        <taxon>Pezizomycotina</taxon>
        <taxon>Leotiomycetes</taxon>
        <taxon>Helotiales</taxon>
        <taxon>Mollisiaceae</taxon>
        <taxon>Mollisia</taxon>
    </lineage>
</organism>
<evidence type="ECO:0000313" key="1">
    <source>
        <dbReference type="EMBL" id="KUJ09559.1"/>
    </source>
</evidence>
<dbReference type="GeneID" id="28823258"/>
<dbReference type="KEGG" id="psco:LY89DRAFT_675731"/>
<accession>A0A132BC25</accession>
<gene>
    <name evidence="1" type="ORF">LY89DRAFT_675731</name>
</gene>
<dbReference type="RefSeq" id="XP_018063914.1">
    <property type="nucleotide sequence ID" value="XM_018213532.1"/>
</dbReference>
<dbReference type="OrthoDB" id="3529036at2759"/>
<name>A0A132BC25_MOLSC</name>
<dbReference type="AlphaFoldDB" id="A0A132BC25"/>
<reference evidence="1 2" key="1">
    <citation type="submission" date="2015-10" db="EMBL/GenBank/DDBJ databases">
        <title>Full genome of DAOMC 229536 Phialocephala scopiformis, a fungal endophyte of spruce producing the potent anti-insectan compound rugulosin.</title>
        <authorList>
            <consortium name="DOE Joint Genome Institute"/>
            <person name="Walker A.K."/>
            <person name="Frasz S.L."/>
            <person name="Seifert K.A."/>
            <person name="Miller J.D."/>
            <person name="Mondo S.J."/>
            <person name="Labutti K."/>
            <person name="Lipzen A."/>
            <person name="Dockter R."/>
            <person name="Kennedy M."/>
            <person name="Grigoriev I.V."/>
            <person name="Spatafora J.W."/>
        </authorList>
    </citation>
    <scope>NUCLEOTIDE SEQUENCE [LARGE SCALE GENOMIC DNA]</scope>
    <source>
        <strain evidence="1 2">CBS 120377</strain>
    </source>
</reference>
<protein>
    <submittedName>
        <fullName evidence="1">Uncharacterized protein</fullName>
    </submittedName>
</protein>
<sequence>MSLMLSRPFFVKLPGDATPSSKHTQPQIGGWWAIVQQWMTRHHASVFVILANYMASKDDPKSSGAEIHVKTGLTAFATELVIGLLSVSFLMKQADVPLQDFDPSQPCNSTQGVSNCPAMQQDAELLAGLVLTNAAVVGFFVLCSPCIFADFQDDSEGPPHMRNKTA</sequence>
<evidence type="ECO:0000313" key="2">
    <source>
        <dbReference type="Proteomes" id="UP000070700"/>
    </source>
</evidence>